<sequence>KKLPEYFDYEHFFRYTTGRWLWDEQKQLRERYSAFNVPELQAVCAKAVGQLEQCVSSTHDDGKTALAPIANPNAGPAFYTTASEVATINLCS</sequence>
<keyword evidence="2" id="KW-1185">Reference proteome</keyword>
<gene>
    <name evidence="1" type="ORF">N7460_004675</name>
</gene>
<dbReference type="PANTHER" id="PTHR36091">
    <property type="entry name" value="ALTERED INHERITANCE OF MITOCHONDRIA PROTEIN 9, MITOCHONDRIAL"/>
    <property type="match status" value="1"/>
</dbReference>
<feature type="non-terminal residue" evidence="1">
    <location>
        <position position="1"/>
    </location>
</feature>
<organism evidence="1 2">
    <name type="scientific">Penicillium canescens</name>
    <dbReference type="NCBI Taxonomy" id="5083"/>
    <lineage>
        <taxon>Eukaryota</taxon>
        <taxon>Fungi</taxon>
        <taxon>Dikarya</taxon>
        <taxon>Ascomycota</taxon>
        <taxon>Pezizomycotina</taxon>
        <taxon>Eurotiomycetes</taxon>
        <taxon>Eurotiomycetidae</taxon>
        <taxon>Eurotiales</taxon>
        <taxon>Aspergillaceae</taxon>
        <taxon>Penicillium</taxon>
    </lineage>
</organism>
<dbReference type="PANTHER" id="PTHR36091:SF2">
    <property type="entry name" value="AMINOGLYCOSIDE PHOSPHOTRANSFERASE DOMAIN-CONTAINING PROTEIN"/>
    <property type="match status" value="1"/>
</dbReference>
<dbReference type="EMBL" id="JAQJZL010000004">
    <property type="protein sequence ID" value="KAJ6043320.1"/>
    <property type="molecule type" value="Genomic_DNA"/>
</dbReference>
<reference evidence="1" key="1">
    <citation type="journal article" date="2023" name="IMA Fungus">
        <title>Comparative genomic study of the Penicillium genus elucidates a diverse pangenome and 15 lateral gene transfer events.</title>
        <authorList>
            <person name="Petersen C."/>
            <person name="Sorensen T."/>
            <person name="Nielsen M.R."/>
            <person name="Sondergaard T.E."/>
            <person name="Sorensen J.L."/>
            <person name="Fitzpatrick D.A."/>
            <person name="Frisvad J.C."/>
            <person name="Nielsen K.L."/>
        </authorList>
    </citation>
    <scope>NUCLEOTIDE SEQUENCE</scope>
    <source>
        <strain evidence="1">IBT 15450</strain>
    </source>
</reference>
<proteinExistence type="predicted"/>
<comment type="caution">
    <text evidence="1">The sequence shown here is derived from an EMBL/GenBank/DDBJ whole genome shotgun (WGS) entry which is preliminary data.</text>
</comment>
<dbReference type="GO" id="GO:0005739">
    <property type="term" value="C:mitochondrion"/>
    <property type="evidence" value="ECO:0007669"/>
    <property type="project" value="TreeGrafter"/>
</dbReference>
<evidence type="ECO:0000313" key="1">
    <source>
        <dbReference type="EMBL" id="KAJ6043320.1"/>
    </source>
</evidence>
<name>A0AAD6ICE8_PENCN</name>
<dbReference type="AlphaFoldDB" id="A0AAD6ICE8"/>
<accession>A0AAD6ICE8</accession>
<evidence type="ECO:0000313" key="2">
    <source>
        <dbReference type="Proteomes" id="UP001219568"/>
    </source>
</evidence>
<protein>
    <submittedName>
        <fullName evidence="1">Uncharacterized protein</fullName>
    </submittedName>
</protein>
<dbReference type="Proteomes" id="UP001219568">
    <property type="component" value="Unassembled WGS sequence"/>
</dbReference>
<reference evidence="1" key="2">
    <citation type="submission" date="2023-01" db="EMBL/GenBank/DDBJ databases">
        <authorList>
            <person name="Petersen C."/>
        </authorList>
    </citation>
    <scope>NUCLEOTIDE SEQUENCE</scope>
    <source>
        <strain evidence="1">IBT 15450</strain>
    </source>
</reference>
<dbReference type="InterPro" id="IPR051035">
    <property type="entry name" value="Mito_inheritance_9"/>
</dbReference>